<evidence type="ECO:0000256" key="9">
    <source>
        <dbReference type="ARBA" id="ARBA00023136"/>
    </source>
</evidence>
<accession>A0A1G2DD80</accession>
<evidence type="ECO:0000256" key="2">
    <source>
        <dbReference type="ARBA" id="ARBA00022670"/>
    </source>
</evidence>
<evidence type="ECO:0000313" key="14">
    <source>
        <dbReference type="Proteomes" id="UP000178636"/>
    </source>
</evidence>
<dbReference type="Proteomes" id="UP000178636">
    <property type="component" value="Unassembled WGS sequence"/>
</dbReference>
<feature type="transmembrane region" description="Helical" evidence="11">
    <location>
        <begin position="192"/>
        <end position="215"/>
    </location>
</feature>
<evidence type="ECO:0000256" key="3">
    <source>
        <dbReference type="ARBA" id="ARBA00022692"/>
    </source>
</evidence>
<name>A0A1G2DD80_9BACT</name>
<dbReference type="STRING" id="1798664.A3C93_00905"/>
<evidence type="ECO:0000256" key="11">
    <source>
        <dbReference type="SAM" id="Phobius"/>
    </source>
</evidence>
<comment type="similarity">
    <text evidence="10">Belongs to the peptidase M48 family.</text>
</comment>
<dbReference type="EMBL" id="MHLO01000032">
    <property type="protein sequence ID" value="OGZ11546.1"/>
    <property type="molecule type" value="Genomic_DNA"/>
</dbReference>
<keyword evidence="4" id="KW-0479">Metal-binding</keyword>
<feature type="transmembrane region" description="Helical" evidence="11">
    <location>
        <begin position="20"/>
        <end position="39"/>
    </location>
</feature>
<feature type="transmembrane region" description="Helical" evidence="11">
    <location>
        <begin position="45"/>
        <end position="63"/>
    </location>
</feature>
<organism evidence="13 14">
    <name type="scientific">Candidatus Lloydbacteria bacterium RIFCSPHIGHO2_02_FULL_54_17</name>
    <dbReference type="NCBI Taxonomy" id="1798664"/>
    <lineage>
        <taxon>Bacteria</taxon>
        <taxon>Candidatus Lloydiibacteriota</taxon>
    </lineage>
</organism>
<protein>
    <recommendedName>
        <fullName evidence="12">Peptidase M48 domain-containing protein</fullName>
    </recommendedName>
</protein>
<evidence type="ECO:0000256" key="8">
    <source>
        <dbReference type="ARBA" id="ARBA00023049"/>
    </source>
</evidence>
<evidence type="ECO:0000256" key="7">
    <source>
        <dbReference type="ARBA" id="ARBA00022989"/>
    </source>
</evidence>
<evidence type="ECO:0000259" key="12">
    <source>
        <dbReference type="Pfam" id="PF01435"/>
    </source>
</evidence>
<reference evidence="13 14" key="1">
    <citation type="journal article" date="2016" name="Nat. Commun.">
        <title>Thousands of microbial genomes shed light on interconnected biogeochemical processes in an aquifer system.</title>
        <authorList>
            <person name="Anantharaman K."/>
            <person name="Brown C.T."/>
            <person name="Hug L.A."/>
            <person name="Sharon I."/>
            <person name="Castelle C.J."/>
            <person name="Probst A.J."/>
            <person name="Thomas B.C."/>
            <person name="Singh A."/>
            <person name="Wilkins M.J."/>
            <person name="Karaoz U."/>
            <person name="Brodie E.L."/>
            <person name="Williams K.H."/>
            <person name="Hubbard S.S."/>
            <person name="Banfield J.F."/>
        </authorList>
    </citation>
    <scope>NUCLEOTIDE SEQUENCE [LARGE SCALE GENOMIC DNA]</scope>
</reference>
<feature type="domain" description="Peptidase M48" evidence="12">
    <location>
        <begin position="136"/>
        <end position="254"/>
    </location>
</feature>
<evidence type="ECO:0000256" key="1">
    <source>
        <dbReference type="ARBA" id="ARBA00022475"/>
    </source>
</evidence>
<dbReference type="Gene3D" id="3.30.2010.10">
    <property type="entry name" value="Metalloproteases ('zincins'), catalytic domain"/>
    <property type="match status" value="1"/>
</dbReference>
<dbReference type="PANTHER" id="PTHR43221">
    <property type="entry name" value="PROTEASE HTPX"/>
    <property type="match status" value="1"/>
</dbReference>
<keyword evidence="6 10" id="KW-0862">Zinc</keyword>
<evidence type="ECO:0000256" key="10">
    <source>
        <dbReference type="RuleBase" id="RU003983"/>
    </source>
</evidence>
<keyword evidence="3 11" id="KW-0812">Transmembrane</keyword>
<keyword evidence="1" id="KW-1003">Cell membrane</keyword>
<keyword evidence="5 10" id="KW-0378">Hydrolase</keyword>
<gene>
    <name evidence="13" type="ORF">A3C93_00905</name>
</gene>
<evidence type="ECO:0000313" key="13">
    <source>
        <dbReference type="EMBL" id="OGZ11546.1"/>
    </source>
</evidence>
<dbReference type="PANTHER" id="PTHR43221:SF2">
    <property type="entry name" value="PROTEASE HTPX HOMOLOG"/>
    <property type="match status" value="1"/>
</dbReference>
<dbReference type="Pfam" id="PF01435">
    <property type="entry name" value="Peptidase_M48"/>
    <property type="match status" value="1"/>
</dbReference>
<evidence type="ECO:0000256" key="5">
    <source>
        <dbReference type="ARBA" id="ARBA00022801"/>
    </source>
</evidence>
<dbReference type="InterPro" id="IPR001915">
    <property type="entry name" value="Peptidase_M48"/>
</dbReference>
<dbReference type="GO" id="GO:0006508">
    <property type="term" value="P:proteolysis"/>
    <property type="evidence" value="ECO:0007669"/>
    <property type="project" value="UniProtKB-KW"/>
</dbReference>
<dbReference type="GO" id="GO:0004222">
    <property type="term" value="F:metalloendopeptidase activity"/>
    <property type="evidence" value="ECO:0007669"/>
    <property type="project" value="InterPro"/>
</dbReference>
<dbReference type="GO" id="GO:0046872">
    <property type="term" value="F:metal ion binding"/>
    <property type="evidence" value="ECO:0007669"/>
    <property type="project" value="UniProtKB-KW"/>
</dbReference>
<proteinExistence type="inferred from homology"/>
<keyword evidence="9 11" id="KW-0472">Membrane</keyword>
<keyword evidence="2 10" id="KW-0645">Protease</keyword>
<sequence length="279" mass="31624">MDRRIWRVRAKAQIRKMNCLLGFVLALEVLYVSGAVMLLGHMVGTGRALAVVAALFAITVTFLRMQFWGKNGSLSEEFSSDEVSQHAHVVKRFARMARIKAPELRLQRNYGNVSIELNTKRDGLALTIGDYFNRRLSAKELVPVLAHEFGHLIAGDIFWFFVTKTSTVFFSVATLFFVVTAFFGVAKGHVAFSLLFLSIGLLFAFGAMFLLDFLLEGIKEYRADAIGALLSGEKYRLADSFVRVSFWWDRPAPLRYIFFRPGDWLTSSRVQALRVIFRS</sequence>
<evidence type="ECO:0000256" key="4">
    <source>
        <dbReference type="ARBA" id="ARBA00022723"/>
    </source>
</evidence>
<evidence type="ECO:0000256" key="6">
    <source>
        <dbReference type="ARBA" id="ARBA00022833"/>
    </source>
</evidence>
<keyword evidence="8 10" id="KW-0482">Metalloprotease</keyword>
<comment type="cofactor">
    <cofactor evidence="10">
        <name>Zn(2+)</name>
        <dbReference type="ChEBI" id="CHEBI:29105"/>
    </cofactor>
    <text evidence="10">Binds 1 zinc ion per subunit.</text>
</comment>
<keyword evidence="7 11" id="KW-1133">Transmembrane helix</keyword>
<dbReference type="InterPro" id="IPR050083">
    <property type="entry name" value="HtpX_protease"/>
</dbReference>
<dbReference type="AlphaFoldDB" id="A0A1G2DD80"/>
<comment type="caution">
    <text evidence="13">The sequence shown here is derived from an EMBL/GenBank/DDBJ whole genome shotgun (WGS) entry which is preliminary data.</text>
</comment>
<feature type="transmembrane region" description="Helical" evidence="11">
    <location>
        <begin position="168"/>
        <end position="186"/>
    </location>
</feature>